<reference evidence="2" key="1">
    <citation type="submission" date="2022-11" db="UniProtKB">
        <authorList>
            <consortium name="WormBaseParasite"/>
        </authorList>
    </citation>
    <scope>IDENTIFICATION</scope>
</reference>
<keyword evidence="1" id="KW-1185">Reference proteome</keyword>
<dbReference type="Proteomes" id="UP000887565">
    <property type="component" value="Unplaced"/>
</dbReference>
<proteinExistence type="predicted"/>
<evidence type="ECO:0000313" key="2">
    <source>
        <dbReference type="WBParaSite" id="nRc.2.0.1.t10220-RA"/>
    </source>
</evidence>
<accession>A0A915I7T7</accession>
<name>A0A915I7T7_ROMCU</name>
<dbReference type="WBParaSite" id="nRc.2.0.1.t10220-RA">
    <property type="protein sequence ID" value="nRc.2.0.1.t10220-RA"/>
    <property type="gene ID" value="nRc.2.0.1.g10220"/>
</dbReference>
<dbReference type="AlphaFoldDB" id="A0A915I7T7"/>
<protein>
    <submittedName>
        <fullName evidence="2">Uncharacterized protein</fullName>
    </submittedName>
</protein>
<evidence type="ECO:0000313" key="1">
    <source>
        <dbReference type="Proteomes" id="UP000887565"/>
    </source>
</evidence>
<sequence>MGNEKKLKILKQYNHLDHCLEVKHELLLKFRVAGRGCHN</sequence>
<organism evidence="1 2">
    <name type="scientific">Romanomermis culicivorax</name>
    <name type="common">Nematode worm</name>
    <dbReference type="NCBI Taxonomy" id="13658"/>
    <lineage>
        <taxon>Eukaryota</taxon>
        <taxon>Metazoa</taxon>
        <taxon>Ecdysozoa</taxon>
        <taxon>Nematoda</taxon>
        <taxon>Enoplea</taxon>
        <taxon>Dorylaimia</taxon>
        <taxon>Mermithida</taxon>
        <taxon>Mermithoidea</taxon>
        <taxon>Mermithidae</taxon>
        <taxon>Romanomermis</taxon>
    </lineage>
</organism>